<geneLocation type="plasmid" evidence="1 2">
    <name>pCY186</name>
</geneLocation>
<proteinExistence type="predicted"/>
<dbReference type="RefSeq" id="WP_013283179.1">
    <property type="nucleotide sequence ID" value="NC_014390.1"/>
</dbReference>
<dbReference type="HOGENOM" id="CLU_2166306_0_0_9"/>
<reference evidence="1 2" key="1">
    <citation type="journal article" date="2010" name="PLoS ONE">
        <title>The glycobiome of the rumen bacterium Butyrivibrio proteoclasticus B316(T) highlights adaptation to a polysaccharide-rich environment.</title>
        <authorList>
            <person name="Kelly W.J."/>
            <person name="Leahy S.C."/>
            <person name="Altermann E."/>
            <person name="Yeoman C.J."/>
            <person name="Dunne J.C."/>
            <person name="Kong Z."/>
            <person name="Pacheco D.M."/>
            <person name="Li D."/>
            <person name="Noel S.J."/>
            <person name="Moon C.D."/>
            <person name="Cookson A.L."/>
            <person name="Attwood G.T."/>
        </authorList>
    </citation>
    <scope>NUCLEOTIDE SEQUENCE [LARGE SCALE GENOMIC DNA]</scope>
    <source>
        <strain evidence="2">ATCC 51982 / DSM 14932 / B316</strain>
        <plasmid evidence="2">Plasmid pCY186</plasmid>
    </source>
</reference>
<dbReference type="AlphaFoldDB" id="E0S549"/>
<name>E0S549_BUTPB</name>
<organism evidence="1 2">
    <name type="scientific">Butyrivibrio proteoclasticus (strain ATCC 51982 / DSM 14932 / B316)</name>
    <name type="common">Clostridium proteoclasticum</name>
    <dbReference type="NCBI Taxonomy" id="515622"/>
    <lineage>
        <taxon>Bacteria</taxon>
        <taxon>Bacillati</taxon>
        <taxon>Bacillota</taxon>
        <taxon>Clostridia</taxon>
        <taxon>Lachnospirales</taxon>
        <taxon>Lachnospiraceae</taxon>
        <taxon>Butyrivibrio</taxon>
    </lineage>
</organism>
<keyword evidence="1" id="KW-0614">Plasmid</keyword>
<evidence type="ECO:0000313" key="2">
    <source>
        <dbReference type="Proteomes" id="UP000001299"/>
    </source>
</evidence>
<keyword evidence="2" id="KW-1185">Reference proteome</keyword>
<dbReference type="EMBL" id="CP001813">
    <property type="protein sequence ID" value="ADL36531.1"/>
    <property type="molecule type" value="Genomic_DNA"/>
</dbReference>
<protein>
    <submittedName>
        <fullName evidence="1">Uncharacterized protein</fullName>
    </submittedName>
</protein>
<dbReference type="KEGG" id="bpb:bpr_IV167"/>
<gene>
    <name evidence="1" type="ordered locus">bpr_IV167</name>
</gene>
<sequence length="110" mass="12952">MTNEQIIFNSRIRLMNEGVIGTTGRNIVIEDSEGRKTLTREPEEIHTYMEWKRRGYTVRHGEKCISRLPIWKSIPLKKSGEEPQEKMILKEAFFFKASQVERSVEEEKPV</sequence>
<dbReference type="eggNOG" id="ENOG5032CM7">
    <property type="taxonomic scope" value="Bacteria"/>
</dbReference>
<evidence type="ECO:0000313" key="1">
    <source>
        <dbReference type="EMBL" id="ADL36531.1"/>
    </source>
</evidence>
<accession>E0S549</accession>
<dbReference type="Proteomes" id="UP000001299">
    <property type="component" value="Plasmid pCY186"/>
</dbReference>